<dbReference type="AlphaFoldDB" id="A0A7X1AW89"/>
<evidence type="ECO:0000313" key="1">
    <source>
        <dbReference type="EMBL" id="MBC2385410.1"/>
    </source>
</evidence>
<accession>A0A7X1AW89</accession>
<dbReference type="Proteomes" id="UP000534677">
    <property type="component" value="Unassembled WGS sequence"/>
</dbReference>
<evidence type="ECO:0000313" key="4">
    <source>
        <dbReference type="Proteomes" id="UP000534677"/>
    </source>
</evidence>
<sequence>MNRALPGWKHATGKIIRDRGLEPVPAGKIFHPLDFAGVAYQDCLSFLRGFWRFAMGSNAYGLPILHLASVQGRRRHIAPKGSRHGRLVAIYLSNE</sequence>
<protein>
    <submittedName>
        <fullName evidence="2">Uncharacterized protein</fullName>
    </submittedName>
</protein>
<organism evidence="2 3">
    <name type="scientific">Pseudomonas cremoris</name>
    <dbReference type="NCBI Taxonomy" id="2724178"/>
    <lineage>
        <taxon>Bacteria</taxon>
        <taxon>Pseudomonadati</taxon>
        <taxon>Pseudomonadota</taxon>
        <taxon>Gammaproteobacteria</taxon>
        <taxon>Pseudomonadales</taxon>
        <taxon>Pseudomonadaceae</taxon>
        <taxon>Pseudomonas</taxon>
    </lineage>
</organism>
<evidence type="ECO:0000313" key="2">
    <source>
        <dbReference type="EMBL" id="MBC2410673.1"/>
    </source>
</evidence>
<dbReference type="EMBL" id="JAAXCZ010000027">
    <property type="protein sequence ID" value="MBC2385410.1"/>
    <property type="molecule type" value="Genomic_DNA"/>
</dbReference>
<dbReference type="RefSeq" id="WP_185710862.1">
    <property type="nucleotide sequence ID" value="NZ_JAAXCY010000020.1"/>
</dbReference>
<dbReference type="Proteomes" id="UP000520513">
    <property type="component" value="Unassembled WGS sequence"/>
</dbReference>
<evidence type="ECO:0000313" key="3">
    <source>
        <dbReference type="Proteomes" id="UP000520513"/>
    </source>
</evidence>
<proteinExistence type="predicted"/>
<dbReference type="EMBL" id="JAAXCY010000020">
    <property type="protein sequence ID" value="MBC2410673.1"/>
    <property type="molecule type" value="Genomic_DNA"/>
</dbReference>
<name>A0A7X1AW89_9PSED</name>
<reference evidence="3 4" key="1">
    <citation type="submission" date="2020-04" db="EMBL/GenBank/DDBJ databases">
        <title>Pseudomonas crami sp. nov., a novel proteolytic bacterial species isolated from cream.</title>
        <authorList>
            <person name="Hofmann K."/>
            <person name="Woller A."/>
            <person name="Huptas C."/>
            <person name="Wenning M."/>
            <person name="Scherer S."/>
            <person name="Doll E.V."/>
        </authorList>
    </citation>
    <scope>NUCLEOTIDE SEQUENCE [LARGE SCALE GENOMIC DNA]</scope>
    <source>
        <strain evidence="1 4">WS 5096</strain>
        <strain evidence="2 3">WS 5106</strain>
    </source>
</reference>
<keyword evidence="4" id="KW-1185">Reference proteome</keyword>
<comment type="caution">
    <text evidence="2">The sequence shown here is derived from an EMBL/GenBank/DDBJ whole genome shotgun (WGS) entry which is preliminary data.</text>
</comment>
<gene>
    <name evidence="1" type="ORF">HF209_31120</name>
    <name evidence="2" type="ORF">HF257_32095</name>
</gene>